<protein>
    <recommendedName>
        <fullName evidence="4">Secreted protein</fullName>
    </recommendedName>
</protein>
<evidence type="ECO:0000313" key="2">
    <source>
        <dbReference type="EMBL" id="KAK0666499.1"/>
    </source>
</evidence>
<organism evidence="2 3">
    <name type="scientific">Cercophora samala</name>
    <dbReference type="NCBI Taxonomy" id="330535"/>
    <lineage>
        <taxon>Eukaryota</taxon>
        <taxon>Fungi</taxon>
        <taxon>Dikarya</taxon>
        <taxon>Ascomycota</taxon>
        <taxon>Pezizomycotina</taxon>
        <taxon>Sordariomycetes</taxon>
        <taxon>Sordariomycetidae</taxon>
        <taxon>Sordariales</taxon>
        <taxon>Lasiosphaeriaceae</taxon>
        <taxon>Cercophora</taxon>
    </lineage>
</organism>
<evidence type="ECO:0008006" key="4">
    <source>
        <dbReference type="Google" id="ProtNLM"/>
    </source>
</evidence>
<keyword evidence="3" id="KW-1185">Reference proteome</keyword>
<dbReference type="AlphaFoldDB" id="A0AA40DAB3"/>
<feature type="signal peptide" evidence="1">
    <location>
        <begin position="1"/>
        <end position="26"/>
    </location>
</feature>
<evidence type="ECO:0000313" key="3">
    <source>
        <dbReference type="Proteomes" id="UP001174997"/>
    </source>
</evidence>
<dbReference type="Proteomes" id="UP001174997">
    <property type="component" value="Unassembled WGS sequence"/>
</dbReference>
<evidence type="ECO:0000256" key="1">
    <source>
        <dbReference type="SAM" id="SignalP"/>
    </source>
</evidence>
<name>A0AA40DAB3_9PEZI</name>
<keyword evidence="1" id="KW-0732">Signal</keyword>
<dbReference type="EMBL" id="JAULSY010000087">
    <property type="protein sequence ID" value="KAK0666499.1"/>
    <property type="molecule type" value="Genomic_DNA"/>
</dbReference>
<proteinExistence type="predicted"/>
<gene>
    <name evidence="2" type="ORF">QBC41DRAFT_150236</name>
</gene>
<reference evidence="2" key="1">
    <citation type="submission" date="2023-06" db="EMBL/GenBank/DDBJ databases">
        <title>Genome-scale phylogeny and comparative genomics of the fungal order Sordariales.</title>
        <authorList>
            <consortium name="Lawrence Berkeley National Laboratory"/>
            <person name="Hensen N."/>
            <person name="Bonometti L."/>
            <person name="Westerberg I."/>
            <person name="Brannstrom I.O."/>
            <person name="Guillou S."/>
            <person name="Cros-Aarteil S."/>
            <person name="Calhoun S."/>
            <person name="Haridas S."/>
            <person name="Kuo A."/>
            <person name="Mondo S."/>
            <person name="Pangilinan J."/>
            <person name="Riley R."/>
            <person name="Labutti K."/>
            <person name="Andreopoulos B."/>
            <person name="Lipzen A."/>
            <person name="Chen C."/>
            <person name="Yanf M."/>
            <person name="Daum C."/>
            <person name="Ng V."/>
            <person name="Clum A."/>
            <person name="Steindorff A."/>
            <person name="Ohm R."/>
            <person name="Martin F."/>
            <person name="Silar P."/>
            <person name="Natvig D."/>
            <person name="Lalanne C."/>
            <person name="Gautier V."/>
            <person name="Ament-Velasquez S.L."/>
            <person name="Kruys A."/>
            <person name="Hutchinson M.I."/>
            <person name="Powell A.J."/>
            <person name="Barry K."/>
            <person name="Miller A.N."/>
            <person name="Grigoriev I.V."/>
            <person name="Debuchy R."/>
            <person name="Gladieux P."/>
            <person name="Thoren M.H."/>
            <person name="Johannesson H."/>
        </authorList>
    </citation>
    <scope>NUCLEOTIDE SEQUENCE</scope>
    <source>
        <strain evidence="2">CBS 307.81</strain>
    </source>
</reference>
<feature type="chain" id="PRO_5041330242" description="Secreted protein" evidence="1">
    <location>
        <begin position="27"/>
        <end position="98"/>
    </location>
</feature>
<comment type="caution">
    <text evidence="2">The sequence shown here is derived from an EMBL/GenBank/DDBJ whole genome shotgun (WGS) entry which is preliminary data.</text>
</comment>
<sequence length="98" mass="11233">MRMWEGFILLSLLLCLFLRCFLQLFAQAPRDSASSKMRPTPNRYQYHRAPAAWNQHRVPALRVAEPLLDYLPLKISVVGSMSLVLQDSQHGFSLDCLS</sequence>
<accession>A0AA40DAB3</accession>